<evidence type="ECO:0000259" key="13">
    <source>
        <dbReference type="Pfam" id="PF02879"/>
    </source>
</evidence>
<dbReference type="PRINTS" id="PR00509">
    <property type="entry name" value="PGMPMM"/>
</dbReference>
<evidence type="ECO:0000256" key="10">
    <source>
        <dbReference type="RuleBase" id="RU004327"/>
    </source>
</evidence>
<feature type="active site" description="Phosphoserine intermediate" evidence="8">
    <location>
        <position position="103"/>
    </location>
</feature>
<dbReference type="NCBIfam" id="NF008139">
    <property type="entry name" value="PRK10887.1"/>
    <property type="match status" value="1"/>
</dbReference>
<evidence type="ECO:0000259" key="14">
    <source>
        <dbReference type="Pfam" id="PF02880"/>
    </source>
</evidence>
<dbReference type="NCBIfam" id="TIGR01455">
    <property type="entry name" value="glmM"/>
    <property type="match status" value="1"/>
</dbReference>
<dbReference type="RefSeq" id="WP_092764522.1">
    <property type="nucleotide sequence ID" value="NZ_FNZQ01000007.1"/>
</dbReference>
<feature type="binding site" evidence="8">
    <location>
        <position position="244"/>
    </location>
    <ligand>
        <name>Mg(2+)</name>
        <dbReference type="ChEBI" id="CHEBI:18420"/>
    </ligand>
</feature>
<dbReference type="AlphaFoldDB" id="A0A1H7RTM1"/>
<dbReference type="OrthoDB" id="9803322at2"/>
<keyword evidence="2 8" id="KW-0597">Phosphoprotein</keyword>
<feature type="binding site" evidence="8">
    <location>
        <position position="246"/>
    </location>
    <ligand>
        <name>Mg(2+)</name>
        <dbReference type="ChEBI" id="CHEBI:18420"/>
    </ligand>
</feature>
<dbReference type="PANTHER" id="PTHR42946:SF1">
    <property type="entry name" value="PHOSPHOGLUCOMUTASE (ALPHA-D-GLUCOSE-1,6-BISPHOSPHATE-DEPENDENT)"/>
    <property type="match status" value="1"/>
</dbReference>
<evidence type="ECO:0000256" key="1">
    <source>
        <dbReference type="ARBA" id="ARBA00010231"/>
    </source>
</evidence>
<comment type="similarity">
    <text evidence="1 8 9">Belongs to the phosphohexose mutase family.</text>
</comment>
<feature type="modified residue" description="Phosphoserine" evidence="8">
    <location>
        <position position="103"/>
    </location>
</feature>
<evidence type="ECO:0000259" key="11">
    <source>
        <dbReference type="Pfam" id="PF00408"/>
    </source>
</evidence>
<dbReference type="Pfam" id="PF00408">
    <property type="entry name" value="PGM_PMM_IV"/>
    <property type="match status" value="1"/>
</dbReference>
<dbReference type="InterPro" id="IPR005844">
    <property type="entry name" value="A-D-PHexomutase_a/b/a-I"/>
</dbReference>
<dbReference type="GO" id="GO:0005975">
    <property type="term" value="P:carbohydrate metabolic process"/>
    <property type="evidence" value="ECO:0007669"/>
    <property type="project" value="InterPro"/>
</dbReference>
<feature type="binding site" evidence="8">
    <location>
        <position position="242"/>
    </location>
    <ligand>
        <name>Mg(2+)</name>
        <dbReference type="ChEBI" id="CHEBI:18420"/>
    </ligand>
</feature>
<evidence type="ECO:0000256" key="5">
    <source>
        <dbReference type="ARBA" id="ARBA00023235"/>
    </source>
</evidence>
<dbReference type="Pfam" id="PF02880">
    <property type="entry name" value="PGM_PMM_III"/>
    <property type="match status" value="1"/>
</dbReference>
<evidence type="ECO:0000256" key="7">
    <source>
        <dbReference type="ARBA" id="ARBA00068193"/>
    </source>
</evidence>
<dbReference type="FunFam" id="3.40.120.10:FF:000002">
    <property type="entry name" value="Phosphoglucosamine mutase"/>
    <property type="match status" value="1"/>
</dbReference>
<evidence type="ECO:0000313" key="15">
    <source>
        <dbReference type="EMBL" id="SEL63525.1"/>
    </source>
</evidence>
<dbReference type="HAMAP" id="MF_01554_B">
    <property type="entry name" value="GlmM_B"/>
    <property type="match status" value="1"/>
</dbReference>
<dbReference type="InterPro" id="IPR036900">
    <property type="entry name" value="A-D-PHexomutase_C_sf"/>
</dbReference>
<proteinExistence type="inferred from homology"/>
<dbReference type="InterPro" id="IPR050060">
    <property type="entry name" value="Phosphoglucosamine_mutase"/>
</dbReference>
<keyword evidence="3 8" id="KW-0479">Metal-binding</keyword>
<evidence type="ECO:0000256" key="4">
    <source>
        <dbReference type="ARBA" id="ARBA00022842"/>
    </source>
</evidence>
<dbReference type="FunFam" id="3.30.310.50:FF:000001">
    <property type="entry name" value="Phosphoglucosamine mutase"/>
    <property type="match status" value="1"/>
</dbReference>
<feature type="domain" description="Alpha-D-phosphohexomutase C-terminal" evidence="11">
    <location>
        <begin position="376"/>
        <end position="442"/>
    </location>
</feature>
<comment type="cofactor">
    <cofactor evidence="8">
        <name>Mg(2+)</name>
        <dbReference type="ChEBI" id="CHEBI:18420"/>
    </cofactor>
    <text evidence="8">Binds 1 Mg(2+) ion per subunit.</text>
</comment>
<dbReference type="InterPro" id="IPR005843">
    <property type="entry name" value="A-D-PHexomutase_C"/>
</dbReference>
<dbReference type="SUPFAM" id="SSF55957">
    <property type="entry name" value="Phosphoglucomutase, C-terminal domain"/>
    <property type="match status" value="1"/>
</dbReference>
<keyword evidence="16" id="KW-1185">Reference proteome</keyword>
<dbReference type="InterPro" id="IPR005845">
    <property type="entry name" value="A-D-PHexomutase_a/b/a-II"/>
</dbReference>
<dbReference type="Pfam" id="PF02879">
    <property type="entry name" value="PGM_PMM_II"/>
    <property type="match status" value="1"/>
</dbReference>
<comment type="function">
    <text evidence="8 10">Catalyzes the conversion of glucosamine-6-phosphate to glucosamine-1-phosphate.</text>
</comment>
<evidence type="ECO:0000259" key="12">
    <source>
        <dbReference type="Pfam" id="PF02878"/>
    </source>
</evidence>
<feature type="domain" description="Alpha-D-phosphohexomutase alpha/beta/alpha" evidence="13">
    <location>
        <begin position="158"/>
        <end position="255"/>
    </location>
</feature>
<dbReference type="GO" id="GO:0006048">
    <property type="term" value="P:UDP-N-acetylglucosamine biosynthetic process"/>
    <property type="evidence" value="ECO:0007669"/>
    <property type="project" value="TreeGrafter"/>
</dbReference>
<evidence type="ECO:0000313" key="16">
    <source>
        <dbReference type="Proteomes" id="UP000199283"/>
    </source>
</evidence>
<feature type="domain" description="Alpha-D-phosphohexomutase alpha/beta/alpha" evidence="14">
    <location>
        <begin position="259"/>
        <end position="368"/>
    </location>
</feature>
<keyword evidence="5 8" id="KW-0413">Isomerase</keyword>
<evidence type="ECO:0000256" key="8">
    <source>
        <dbReference type="HAMAP-Rule" id="MF_01554"/>
    </source>
</evidence>
<evidence type="ECO:0000256" key="2">
    <source>
        <dbReference type="ARBA" id="ARBA00022553"/>
    </source>
</evidence>
<dbReference type="InterPro" id="IPR006352">
    <property type="entry name" value="GlmM_bact"/>
</dbReference>
<accession>A0A1H7RTM1</accession>
<evidence type="ECO:0000256" key="6">
    <source>
        <dbReference type="ARBA" id="ARBA00066330"/>
    </source>
</evidence>
<gene>
    <name evidence="8" type="primary">glmM</name>
    <name evidence="15" type="ORF">SAMN04488526_3135</name>
</gene>
<dbReference type="InterPro" id="IPR005841">
    <property type="entry name" value="Alpha-D-phosphohexomutase_SF"/>
</dbReference>
<keyword evidence="4 8" id="KW-0460">Magnesium</keyword>
<reference evidence="15 16" key="1">
    <citation type="submission" date="2016-10" db="EMBL/GenBank/DDBJ databases">
        <authorList>
            <person name="de Groot N.N."/>
        </authorList>
    </citation>
    <scope>NUCLEOTIDE SEQUENCE [LARGE SCALE GENOMIC DNA]</scope>
    <source>
        <strain evidence="15 16">DSM 14858</strain>
    </source>
</reference>
<evidence type="ECO:0000256" key="9">
    <source>
        <dbReference type="RuleBase" id="RU004326"/>
    </source>
</evidence>
<feature type="binding site" description="via phosphate group" evidence="8">
    <location>
        <position position="103"/>
    </location>
    <ligand>
        <name>Mg(2+)</name>
        <dbReference type="ChEBI" id="CHEBI:18420"/>
    </ligand>
</feature>
<dbReference type="Gene3D" id="3.30.310.50">
    <property type="entry name" value="Alpha-D-phosphohexomutase, C-terminal domain"/>
    <property type="match status" value="1"/>
</dbReference>
<dbReference type="GO" id="GO:0004615">
    <property type="term" value="F:phosphomannomutase activity"/>
    <property type="evidence" value="ECO:0007669"/>
    <property type="project" value="TreeGrafter"/>
</dbReference>
<sequence length="447" mass="46950">MALFGTDGVRGRANQGNMTAEMALRLGAAAGRYFRREGTGYAAHRVVIGKDTRQSGYMLENALTAGLTSTGMNVLLLGPVPTPAVGLLARSMRADLGVMISASHNPADDNGIKFFGPDGFKLSDEAEAEIERMVKDGVDLAEAPSIGRAKRIEDGRGRYVEYAKTTIPTGMSLEGLRVVIDCANGAAYRAAPDVLSELGATVIPIGVAPNGRNINLDCGSTQTDTCAQAVVAHDADVGIALDGDADRVMILDAQGNVADGDQLMALFATRWAAEGRLNGNALVATVMSNLGLERYLDDKGLRLLRTKVGDRHVVEAMRSGGYNLGGEQSGHIVMTDHTTTGDGLIAALQFLAEMVRTGLPAADLMHSFVPVPQRLENVRYDAGATPLETARVKAAIAAAEAALNGSGRLLIRASGTEPLIRVMAEAEDDGLLNRVVDDVADAVRAAI</sequence>
<dbReference type="PROSITE" id="PS00710">
    <property type="entry name" value="PGM_PMM"/>
    <property type="match status" value="1"/>
</dbReference>
<dbReference type="InterPro" id="IPR016055">
    <property type="entry name" value="A-D-PHexomutase_a/b/a-I/II/III"/>
</dbReference>
<dbReference type="CDD" id="cd05802">
    <property type="entry name" value="GlmM"/>
    <property type="match status" value="1"/>
</dbReference>
<dbReference type="InterPro" id="IPR016066">
    <property type="entry name" value="A-D-PHexomutase_CS"/>
</dbReference>
<dbReference type="InterPro" id="IPR005846">
    <property type="entry name" value="A-D-PHexomutase_a/b/a-III"/>
</dbReference>
<organism evidence="15 16">
    <name type="scientific">Jannaschia helgolandensis</name>
    <dbReference type="NCBI Taxonomy" id="188906"/>
    <lineage>
        <taxon>Bacteria</taxon>
        <taxon>Pseudomonadati</taxon>
        <taxon>Pseudomonadota</taxon>
        <taxon>Alphaproteobacteria</taxon>
        <taxon>Rhodobacterales</taxon>
        <taxon>Roseobacteraceae</taxon>
        <taxon>Jannaschia</taxon>
    </lineage>
</organism>
<dbReference type="EC" id="5.4.2.10" evidence="6 8"/>
<dbReference type="FunFam" id="3.40.120.10:FF:000001">
    <property type="entry name" value="Phosphoglucosamine mutase"/>
    <property type="match status" value="1"/>
</dbReference>
<comment type="catalytic activity">
    <reaction evidence="8 10">
        <text>alpha-D-glucosamine 1-phosphate = D-glucosamine 6-phosphate</text>
        <dbReference type="Rhea" id="RHEA:23424"/>
        <dbReference type="ChEBI" id="CHEBI:58516"/>
        <dbReference type="ChEBI" id="CHEBI:58725"/>
        <dbReference type="EC" id="5.4.2.10"/>
    </reaction>
</comment>
<dbReference type="EMBL" id="FNZQ01000007">
    <property type="protein sequence ID" value="SEL63525.1"/>
    <property type="molecule type" value="Genomic_DNA"/>
</dbReference>
<dbReference type="GO" id="GO:0000287">
    <property type="term" value="F:magnesium ion binding"/>
    <property type="evidence" value="ECO:0007669"/>
    <property type="project" value="UniProtKB-UniRule"/>
</dbReference>
<dbReference type="GO" id="GO:0005829">
    <property type="term" value="C:cytosol"/>
    <property type="evidence" value="ECO:0007669"/>
    <property type="project" value="TreeGrafter"/>
</dbReference>
<name>A0A1H7RTM1_9RHOB</name>
<feature type="domain" description="Alpha-D-phosphohexomutase alpha/beta/alpha" evidence="12">
    <location>
        <begin position="3"/>
        <end position="136"/>
    </location>
</feature>
<dbReference type="Pfam" id="PF02878">
    <property type="entry name" value="PGM_PMM_I"/>
    <property type="match status" value="1"/>
</dbReference>
<dbReference type="GO" id="GO:0008966">
    <property type="term" value="F:phosphoglucosamine mutase activity"/>
    <property type="evidence" value="ECO:0007669"/>
    <property type="project" value="UniProtKB-UniRule"/>
</dbReference>
<dbReference type="Proteomes" id="UP000199283">
    <property type="component" value="Unassembled WGS sequence"/>
</dbReference>
<evidence type="ECO:0000256" key="3">
    <source>
        <dbReference type="ARBA" id="ARBA00022723"/>
    </source>
</evidence>
<comment type="PTM">
    <text evidence="8">Activated by phosphorylation.</text>
</comment>
<protein>
    <recommendedName>
        <fullName evidence="7 8">Phosphoglucosamine mutase</fullName>
        <ecNumber evidence="6 8">5.4.2.10</ecNumber>
    </recommendedName>
</protein>
<dbReference type="GO" id="GO:0009252">
    <property type="term" value="P:peptidoglycan biosynthetic process"/>
    <property type="evidence" value="ECO:0007669"/>
    <property type="project" value="TreeGrafter"/>
</dbReference>
<dbReference type="STRING" id="188906.SAMN04488526_3135"/>
<dbReference type="PANTHER" id="PTHR42946">
    <property type="entry name" value="PHOSPHOHEXOSE MUTASE"/>
    <property type="match status" value="1"/>
</dbReference>
<dbReference type="SUPFAM" id="SSF53738">
    <property type="entry name" value="Phosphoglucomutase, first 3 domains"/>
    <property type="match status" value="3"/>
</dbReference>
<dbReference type="Gene3D" id="3.40.120.10">
    <property type="entry name" value="Alpha-D-Glucose-1,6-Bisphosphate, subunit A, domain 3"/>
    <property type="match status" value="3"/>
</dbReference>